<dbReference type="InterPro" id="IPR050571">
    <property type="entry name" value="Class-IV_PLP-Dep_Aminotrnsfr"/>
</dbReference>
<dbReference type="PANTHER" id="PTHR42743">
    <property type="entry name" value="AMINO-ACID AMINOTRANSFERASE"/>
    <property type="match status" value="1"/>
</dbReference>
<comment type="function">
    <text evidence="2 21">Acts on leucine, isoleucine and valine.</text>
</comment>
<dbReference type="InterPro" id="IPR001544">
    <property type="entry name" value="Aminotrans_IV"/>
</dbReference>
<dbReference type="EC" id="2.6.1.42" evidence="21"/>
<dbReference type="InterPro" id="IPR043131">
    <property type="entry name" value="BCAT-like_N"/>
</dbReference>
<dbReference type="Gene3D" id="3.30.470.10">
    <property type="match status" value="1"/>
</dbReference>
<dbReference type="GO" id="GO:0009098">
    <property type="term" value="P:L-leucine biosynthetic process"/>
    <property type="evidence" value="ECO:0007669"/>
    <property type="project" value="UniProtKB-UniPathway"/>
</dbReference>
<evidence type="ECO:0000256" key="18">
    <source>
        <dbReference type="ARBA" id="ARBA00054027"/>
    </source>
</evidence>
<evidence type="ECO:0000256" key="14">
    <source>
        <dbReference type="ARBA" id="ARBA00048212"/>
    </source>
</evidence>
<evidence type="ECO:0000256" key="3">
    <source>
        <dbReference type="ARBA" id="ARBA00004824"/>
    </source>
</evidence>
<dbReference type="GO" id="GO:0052655">
    <property type="term" value="F:L-valine-2-oxoglutarate transaminase activity"/>
    <property type="evidence" value="ECO:0007669"/>
    <property type="project" value="RHEA"/>
</dbReference>
<proteinExistence type="inferred from homology"/>
<reference evidence="22 23" key="1">
    <citation type="submission" date="2018-07" db="EMBL/GenBank/DDBJ databases">
        <title>Genomic Encyclopedia of Type Strains, Phase IV (KMG-IV): sequencing the most valuable type-strain genomes for metagenomic binning, comparative biology and taxonomic classification.</title>
        <authorList>
            <person name="Goeker M."/>
        </authorList>
    </citation>
    <scope>NUCLEOTIDE SEQUENCE [LARGE SCALE GENOMIC DNA]</scope>
    <source>
        <strain evidence="22 23">DSM 26407</strain>
    </source>
</reference>
<dbReference type="PROSITE" id="PS00770">
    <property type="entry name" value="AA_TRANSFER_CLASS_4"/>
    <property type="match status" value="1"/>
</dbReference>
<keyword evidence="11" id="KW-0289">Folate biosynthesis</keyword>
<evidence type="ECO:0000256" key="21">
    <source>
        <dbReference type="RuleBase" id="RU364094"/>
    </source>
</evidence>
<evidence type="ECO:0000256" key="13">
    <source>
        <dbReference type="ARBA" id="ARBA00035633"/>
    </source>
</evidence>
<dbReference type="Gene3D" id="3.20.10.10">
    <property type="entry name" value="D-amino Acid Aminotransferase, subunit A, domain 2"/>
    <property type="match status" value="1"/>
</dbReference>
<comment type="catalytic activity">
    <reaction evidence="16 21">
        <text>L-leucine + 2-oxoglutarate = 4-methyl-2-oxopentanoate + L-glutamate</text>
        <dbReference type="Rhea" id="RHEA:18321"/>
        <dbReference type="ChEBI" id="CHEBI:16810"/>
        <dbReference type="ChEBI" id="CHEBI:17865"/>
        <dbReference type="ChEBI" id="CHEBI:29985"/>
        <dbReference type="ChEBI" id="CHEBI:57427"/>
        <dbReference type="EC" id="2.6.1.42"/>
    </reaction>
</comment>
<dbReference type="SUPFAM" id="SSF56752">
    <property type="entry name" value="D-aminoacid aminotransferase-like PLP-dependent enzymes"/>
    <property type="match status" value="1"/>
</dbReference>
<comment type="pathway">
    <text evidence="3 21">Amino-acid biosynthesis; L-isoleucine biosynthesis; L-isoleucine from 2-oxobutanoate: step 4/4.</text>
</comment>
<comment type="similarity">
    <text evidence="6 19">Belongs to the class-IV pyridoxal-phosphate-dependent aminotransferase family.</text>
</comment>
<keyword evidence="7 21" id="KW-0032">Aminotransferase</keyword>
<keyword evidence="23" id="KW-1185">Reference proteome</keyword>
<dbReference type="AlphaFoldDB" id="A0A369C8D5"/>
<keyword evidence="8 21" id="KW-0028">Amino-acid biosynthesis</keyword>
<evidence type="ECO:0000256" key="20">
    <source>
        <dbReference type="RuleBase" id="RU004516"/>
    </source>
</evidence>
<dbReference type="CDD" id="cd01558">
    <property type="entry name" value="D-AAT_like"/>
    <property type="match status" value="1"/>
</dbReference>
<dbReference type="GO" id="GO:0009099">
    <property type="term" value="P:L-valine biosynthetic process"/>
    <property type="evidence" value="ECO:0007669"/>
    <property type="project" value="UniProtKB-UniPathway"/>
</dbReference>
<evidence type="ECO:0000256" key="15">
    <source>
        <dbReference type="ARBA" id="ARBA00048798"/>
    </source>
</evidence>
<dbReference type="UniPathway" id="UPA00049">
    <property type="reaction ID" value="UER00062"/>
</dbReference>
<evidence type="ECO:0000256" key="10">
    <source>
        <dbReference type="ARBA" id="ARBA00022898"/>
    </source>
</evidence>
<evidence type="ECO:0000256" key="4">
    <source>
        <dbReference type="ARBA" id="ARBA00004931"/>
    </source>
</evidence>
<dbReference type="EMBL" id="QPJY01000008">
    <property type="protein sequence ID" value="RCX28064.1"/>
    <property type="molecule type" value="Genomic_DNA"/>
</dbReference>
<evidence type="ECO:0000256" key="9">
    <source>
        <dbReference type="ARBA" id="ARBA00022679"/>
    </source>
</evidence>
<dbReference type="GO" id="GO:0052654">
    <property type="term" value="F:L-leucine-2-oxoglutarate transaminase activity"/>
    <property type="evidence" value="ECO:0007669"/>
    <property type="project" value="RHEA"/>
</dbReference>
<evidence type="ECO:0000256" key="1">
    <source>
        <dbReference type="ARBA" id="ARBA00001933"/>
    </source>
</evidence>
<comment type="catalytic activity">
    <reaction evidence="17">
        <text>4-amino-4-deoxychorismate = 4-aminobenzoate + pyruvate + H(+)</text>
        <dbReference type="Rhea" id="RHEA:16201"/>
        <dbReference type="ChEBI" id="CHEBI:15361"/>
        <dbReference type="ChEBI" id="CHEBI:15378"/>
        <dbReference type="ChEBI" id="CHEBI:17836"/>
        <dbReference type="ChEBI" id="CHEBI:58406"/>
        <dbReference type="EC" id="4.1.3.38"/>
    </reaction>
</comment>
<evidence type="ECO:0000256" key="19">
    <source>
        <dbReference type="RuleBase" id="RU004106"/>
    </source>
</evidence>
<dbReference type="InterPro" id="IPR005785">
    <property type="entry name" value="B_amino_transI"/>
</dbReference>
<evidence type="ECO:0000256" key="2">
    <source>
        <dbReference type="ARBA" id="ARBA00003109"/>
    </source>
</evidence>
<keyword evidence="9 21" id="KW-0808">Transferase</keyword>
<dbReference type="InterPro" id="IPR043132">
    <property type="entry name" value="BCAT-like_C"/>
</dbReference>
<comment type="function">
    <text evidence="18">Involved in the biosynthesis of p-aminobenzoate (PABA), a precursor of tetrahydrofolate. Converts 4-amino-4-deoxychorismate into 4-aminobenzoate (PABA) and pyruvate.</text>
</comment>
<evidence type="ECO:0000256" key="6">
    <source>
        <dbReference type="ARBA" id="ARBA00009320"/>
    </source>
</evidence>
<dbReference type="GO" id="GO:0005829">
    <property type="term" value="C:cytosol"/>
    <property type="evidence" value="ECO:0007669"/>
    <property type="project" value="TreeGrafter"/>
</dbReference>
<evidence type="ECO:0000256" key="17">
    <source>
        <dbReference type="ARBA" id="ARBA00049529"/>
    </source>
</evidence>
<evidence type="ECO:0000313" key="22">
    <source>
        <dbReference type="EMBL" id="RCX28064.1"/>
    </source>
</evidence>
<comment type="pathway">
    <text evidence="4 21">Amino-acid biosynthesis; L-valine biosynthesis; L-valine from pyruvate: step 4/4.</text>
</comment>
<evidence type="ECO:0000256" key="5">
    <source>
        <dbReference type="ARBA" id="ARBA00005072"/>
    </source>
</evidence>
<comment type="cofactor">
    <cofactor evidence="1 20">
        <name>pyridoxal 5'-phosphate</name>
        <dbReference type="ChEBI" id="CHEBI:597326"/>
    </cofactor>
</comment>
<gene>
    <name evidence="21" type="primary">ilvE</name>
    <name evidence="22" type="ORF">DFQ59_10892</name>
</gene>
<accession>A0A369C8D5</accession>
<evidence type="ECO:0000256" key="7">
    <source>
        <dbReference type="ARBA" id="ARBA00022576"/>
    </source>
</evidence>
<keyword evidence="10 20" id="KW-0663">Pyridoxal phosphate</keyword>
<keyword evidence="12 21" id="KW-0100">Branched-chain amino acid biosynthesis</keyword>
<dbReference type="UniPathway" id="UPA00048">
    <property type="reaction ID" value="UER00073"/>
</dbReference>
<evidence type="ECO:0000256" key="12">
    <source>
        <dbReference type="ARBA" id="ARBA00023304"/>
    </source>
</evidence>
<dbReference type="PANTHER" id="PTHR42743:SF11">
    <property type="entry name" value="AMINODEOXYCHORISMATE LYASE"/>
    <property type="match status" value="1"/>
</dbReference>
<name>A0A369C8D5_9GAMM</name>
<organism evidence="22 23">
    <name type="scientific">Thioalbus denitrificans</name>
    <dbReference type="NCBI Taxonomy" id="547122"/>
    <lineage>
        <taxon>Bacteria</taxon>
        <taxon>Pseudomonadati</taxon>
        <taxon>Pseudomonadota</taxon>
        <taxon>Gammaproteobacteria</taxon>
        <taxon>Chromatiales</taxon>
        <taxon>Ectothiorhodospiraceae</taxon>
        <taxon>Thioalbus</taxon>
    </lineage>
</organism>
<protein>
    <recommendedName>
        <fullName evidence="21">Branched-chain-amino-acid aminotransferase</fullName>
        <shortName evidence="21">BCAT</shortName>
        <ecNumber evidence="21">2.6.1.42</ecNumber>
    </recommendedName>
</protein>
<dbReference type="NCBIfam" id="TIGR01122">
    <property type="entry name" value="ilvE_I"/>
    <property type="match status" value="1"/>
</dbReference>
<comment type="catalytic activity">
    <reaction evidence="14 21">
        <text>L-valine + 2-oxoglutarate = 3-methyl-2-oxobutanoate + L-glutamate</text>
        <dbReference type="Rhea" id="RHEA:24813"/>
        <dbReference type="ChEBI" id="CHEBI:11851"/>
        <dbReference type="ChEBI" id="CHEBI:16810"/>
        <dbReference type="ChEBI" id="CHEBI:29985"/>
        <dbReference type="ChEBI" id="CHEBI:57762"/>
        <dbReference type="EC" id="2.6.1.42"/>
    </reaction>
</comment>
<dbReference type="GO" id="GO:0009097">
    <property type="term" value="P:isoleucine biosynthetic process"/>
    <property type="evidence" value="ECO:0007669"/>
    <property type="project" value="UniProtKB-UniPathway"/>
</dbReference>
<comment type="catalytic activity">
    <reaction evidence="15 21">
        <text>L-isoleucine + 2-oxoglutarate = (S)-3-methyl-2-oxopentanoate + L-glutamate</text>
        <dbReference type="Rhea" id="RHEA:24801"/>
        <dbReference type="ChEBI" id="CHEBI:16810"/>
        <dbReference type="ChEBI" id="CHEBI:29985"/>
        <dbReference type="ChEBI" id="CHEBI:35146"/>
        <dbReference type="ChEBI" id="CHEBI:58045"/>
        <dbReference type="EC" id="2.6.1.42"/>
    </reaction>
</comment>
<evidence type="ECO:0000256" key="16">
    <source>
        <dbReference type="ARBA" id="ARBA00049229"/>
    </source>
</evidence>
<comment type="pathway">
    <text evidence="5 21">Amino-acid biosynthesis; L-leucine biosynthesis; L-leucine from 3-methyl-2-oxobutanoate: step 4/4.</text>
</comment>
<dbReference type="InterPro" id="IPR018300">
    <property type="entry name" value="Aminotrans_IV_CS"/>
</dbReference>
<evidence type="ECO:0000256" key="11">
    <source>
        <dbReference type="ARBA" id="ARBA00022909"/>
    </source>
</evidence>
<dbReference type="FunFam" id="3.20.10.10:FF:000002">
    <property type="entry name" value="D-alanine aminotransferase"/>
    <property type="match status" value="1"/>
</dbReference>
<dbReference type="GO" id="GO:0008696">
    <property type="term" value="F:4-amino-4-deoxychorismate lyase activity"/>
    <property type="evidence" value="ECO:0007669"/>
    <property type="project" value="UniProtKB-EC"/>
</dbReference>
<dbReference type="OrthoDB" id="21319at2"/>
<dbReference type="Proteomes" id="UP000252707">
    <property type="component" value="Unassembled WGS sequence"/>
</dbReference>
<evidence type="ECO:0000313" key="23">
    <source>
        <dbReference type="Proteomes" id="UP000252707"/>
    </source>
</evidence>
<dbReference type="UniPathway" id="UPA00047">
    <property type="reaction ID" value="UER00058"/>
</dbReference>
<dbReference type="Pfam" id="PF01063">
    <property type="entry name" value="Aminotran_4"/>
    <property type="match status" value="1"/>
</dbReference>
<dbReference type="GO" id="GO:0052656">
    <property type="term" value="F:L-isoleucine-2-oxoglutarate transaminase activity"/>
    <property type="evidence" value="ECO:0007669"/>
    <property type="project" value="RHEA"/>
</dbReference>
<sequence length="307" mass="33187">MKQELWLRTESRSAGSRRLCWVNGALGGPETAVVSAYDHGLLYGDGVFEGIRFYHGRPFRLAEHLERLEASARALCLELPYTREELAAAVAELVTASGLGDGYLRLLVTRGEGALGLDPARCERPNVLILADRISLMDGRVQETGARLVTATTRRLPLDGLDPRIKSLNYLNHILARLEANNAGADEALLLNAAGRVAEGSADNLFLVRGDQLLTPRPEDGALEGVTRAVVMALGREAGLRVREAPLALYDVYTAEECFLTGTAAELIPVAEVDGRRLPAAPGPVFRRLREAFRALVARECGDPGPA</sequence>
<comment type="pathway">
    <text evidence="13">Cofactor biosynthesis; tetrahydrofolate biosynthesis; 4-aminobenzoate from chorismate: step 2/2.</text>
</comment>
<dbReference type="GO" id="GO:0046656">
    <property type="term" value="P:folic acid biosynthetic process"/>
    <property type="evidence" value="ECO:0007669"/>
    <property type="project" value="UniProtKB-KW"/>
</dbReference>
<comment type="caution">
    <text evidence="22">The sequence shown here is derived from an EMBL/GenBank/DDBJ whole genome shotgun (WGS) entry which is preliminary data.</text>
</comment>
<dbReference type="InterPro" id="IPR036038">
    <property type="entry name" value="Aminotransferase-like"/>
</dbReference>
<dbReference type="RefSeq" id="WP_114280483.1">
    <property type="nucleotide sequence ID" value="NZ_QPJY01000008.1"/>
</dbReference>
<evidence type="ECO:0000256" key="8">
    <source>
        <dbReference type="ARBA" id="ARBA00022605"/>
    </source>
</evidence>